<dbReference type="EC" id="2.6.1.-" evidence="4"/>
<keyword evidence="2 4" id="KW-0032">Aminotransferase</keyword>
<keyword evidence="7" id="KW-1185">Reference proteome</keyword>
<dbReference type="InterPro" id="IPR015422">
    <property type="entry name" value="PyrdxlP-dep_Trfase_small"/>
</dbReference>
<dbReference type="GO" id="GO:0008483">
    <property type="term" value="F:transaminase activity"/>
    <property type="evidence" value="ECO:0007669"/>
    <property type="project" value="UniProtKB-KW"/>
</dbReference>
<dbReference type="Proteomes" id="UP000241048">
    <property type="component" value="Unassembled WGS sequence"/>
</dbReference>
<dbReference type="InterPro" id="IPR004838">
    <property type="entry name" value="NHTrfase_class1_PyrdxlP-BS"/>
</dbReference>
<comment type="similarity">
    <text evidence="4">Belongs to the class-I pyridoxal-phosphate-dependent aminotransferase family.</text>
</comment>
<protein>
    <recommendedName>
        <fullName evidence="4">Aminotransferase</fullName>
        <ecNumber evidence="4">2.6.1.-</ecNumber>
    </recommendedName>
</protein>
<dbReference type="GO" id="GO:0030170">
    <property type="term" value="F:pyridoxal phosphate binding"/>
    <property type="evidence" value="ECO:0007669"/>
    <property type="project" value="InterPro"/>
</dbReference>
<dbReference type="PANTHER" id="PTHR42832">
    <property type="entry name" value="AMINO ACID AMINOTRANSFERASE"/>
    <property type="match status" value="1"/>
</dbReference>
<dbReference type="PANTHER" id="PTHR42832:SF3">
    <property type="entry name" value="L-GLUTAMINE--4-(METHYLSULFANYL)-2-OXOBUTANOATE AMINOTRANSFERASE"/>
    <property type="match status" value="1"/>
</dbReference>
<dbReference type="InterPro" id="IPR015421">
    <property type="entry name" value="PyrdxlP-dep_Trfase_major"/>
</dbReference>
<comment type="cofactor">
    <cofactor evidence="1 4">
        <name>pyridoxal 5'-phosphate</name>
        <dbReference type="ChEBI" id="CHEBI:597326"/>
    </cofactor>
</comment>
<accession>A0A2T3FP64</accession>
<dbReference type="InterPro" id="IPR004839">
    <property type="entry name" value="Aminotransferase_I/II_large"/>
</dbReference>
<comment type="caution">
    <text evidence="6">The sequence shown here is derived from an EMBL/GenBank/DDBJ whole genome shotgun (WGS) entry which is preliminary data.</text>
</comment>
<evidence type="ECO:0000256" key="3">
    <source>
        <dbReference type="ARBA" id="ARBA00022679"/>
    </source>
</evidence>
<evidence type="ECO:0000259" key="5">
    <source>
        <dbReference type="Pfam" id="PF00155"/>
    </source>
</evidence>
<gene>
    <name evidence="6" type="ORF">C7U56_11105</name>
</gene>
<dbReference type="Gene3D" id="3.40.640.10">
    <property type="entry name" value="Type I PLP-dependent aspartate aminotransferase-like (Major domain)"/>
    <property type="match status" value="1"/>
</dbReference>
<evidence type="ECO:0000313" key="7">
    <source>
        <dbReference type="Proteomes" id="UP000241048"/>
    </source>
</evidence>
<evidence type="ECO:0000256" key="2">
    <source>
        <dbReference type="ARBA" id="ARBA00022576"/>
    </source>
</evidence>
<evidence type="ECO:0000256" key="1">
    <source>
        <dbReference type="ARBA" id="ARBA00001933"/>
    </source>
</evidence>
<reference evidence="6 7" key="1">
    <citation type="submission" date="2018-03" db="EMBL/GenBank/DDBJ databases">
        <title>Lachnoclostridium SNUG30386 gen.nov., sp.nov., isolated from human faeces.</title>
        <authorList>
            <person name="Seo B."/>
            <person name="Jeon K."/>
            <person name="Ko G."/>
        </authorList>
    </citation>
    <scope>NUCLEOTIDE SEQUENCE [LARGE SCALE GENOMIC DNA]</scope>
    <source>
        <strain evidence="6 7">SNUG30386</strain>
    </source>
</reference>
<dbReference type="PROSITE" id="PS00105">
    <property type="entry name" value="AA_TRANSFER_CLASS_1"/>
    <property type="match status" value="1"/>
</dbReference>
<organism evidence="6 7">
    <name type="scientific">Clostridium fessum</name>
    <dbReference type="NCBI Taxonomy" id="2126740"/>
    <lineage>
        <taxon>Bacteria</taxon>
        <taxon>Bacillati</taxon>
        <taxon>Bacillota</taxon>
        <taxon>Clostridia</taxon>
        <taxon>Eubacteriales</taxon>
        <taxon>Clostridiaceae</taxon>
        <taxon>Clostridium</taxon>
    </lineage>
</organism>
<dbReference type="RefSeq" id="WP_107001260.1">
    <property type="nucleotide sequence ID" value="NZ_JAQDZI010000010.1"/>
</dbReference>
<dbReference type="CDD" id="cd00609">
    <property type="entry name" value="AAT_like"/>
    <property type="match status" value="1"/>
</dbReference>
<proteinExistence type="inferred from homology"/>
<dbReference type="InterPro" id="IPR015424">
    <property type="entry name" value="PyrdxlP-dep_Trfase"/>
</dbReference>
<dbReference type="AlphaFoldDB" id="A0A2T3FP64"/>
<dbReference type="Pfam" id="PF00155">
    <property type="entry name" value="Aminotran_1_2"/>
    <property type="match status" value="1"/>
</dbReference>
<evidence type="ECO:0000256" key="4">
    <source>
        <dbReference type="RuleBase" id="RU000481"/>
    </source>
</evidence>
<sequence length="391" mass="42716">MKFANRMDRFGEGVFSMLAQMKKKKLEEGEMIVDLSIGAPNIAPAPHILKALSEACLVPENYLYAIQDQQALLEAVSDWYARRYGVELNPETEICSLLGSQEGLAHIALSIVDEGDVVLVPDPCYPVFADGPSLAGAELYYMPQREENHYIIDLKEIPEEVAQKAKFMIVSYPNNPTAVLAPDCFYEELIAFAKKYDIIVLHDNAYSELVFDGRTCGSFLCFPGAREVGVEFNSLSKTYGLAGARVGFCVGNKEVVSHLKTLKSNMDYGMFLPIQKAAIAAITGDQSCVASTRAAYEGRRDCLCDGLASIGWKMEKPEGTMFVWAPIPAGFSDSMEFVKTLFEKTGVLVTPGSAFGPSGEGHVRMALVQDEDAIALAVQRIDGSGILKSEQ</sequence>
<dbReference type="Gene3D" id="3.90.1150.10">
    <property type="entry name" value="Aspartate Aminotransferase, domain 1"/>
    <property type="match status" value="1"/>
</dbReference>
<dbReference type="EMBL" id="PYLO01000003">
    <property type="protein sequence ID" value="PST37075.1"/>
    <property type="molecule type" value="Genomic_DNA"/>
</dbReference>
<feature type="domain" description="Aminotransferase class I/classII large" evidence="5">
    <location>
        <begin position="32"/>
        <end position="380"/>
    </location>
</feature>
<dbReference type="InterPro" id="IPR050881">
    <property type="entry name" value="LL-DAP_aminotransferase"/>
</dbReference>
<dbReference type="SUPFAM" id="SSF53383">
    <property type="entry name" value="PLP-dependent transferases"/>
    <property type="match status" value="1"/>
</dbReference>
<evidence type="ECO:0000313" key="6">
    <source>
        <dbReference type="EMBL" id="PST37075.1"/>
    </source>
</evidence>
<name>A0A2T3FP64_9CLOT</name>
<keyword evidence="3 4" id="KW-0808">Transferase</keyword>